<evidence type="ECO:0000313" key="2">
    <source>
        <dbReference type="Proteomes" id="UP001198983"/>
    </source>
</evidence>
<reference evidence="1 2" key="1">
    <citation type="journal article" date="2023" name="Int. J. Syst. Evol. Microbiol.">
        <title>Terrisporobacter hibernicus sp. nov., isolated from bovine faeces in Northern Ireland.</title>
        <authorList>
            <person name="Mitchell M."/>
            <person name="Nguyen S.V."/>
            <person name="Connor M."/>
            <person name="Fairley D.J."/>
            <person name="Donoghue O."/>
            <person name="Marshall H."/>
            <person name="Koolman L."/>
            <person name="McMullan G."/>
            <person name="Schaffer K.E."/>
            <person name="McGrath J.W."/>
            <person name="Fanning S."/>
        </authorList>
    </citation>
    <scope>NUCLEOTIDE SEQUENCE [LARGE SCALE GENOMIC DNA]</scope>
    <source>
        <strain evidence="1 2">MCA3</strain>
    </source>
</reference>
<proteinExistence type="predicted"/>
<name>A0AAX2ZIN9_9FIRM</name>
<protein>
    <submittedName>
        <fullName evidence="1">Uncharacterized protein</fullName>
    </submittedName>
</protein>
<dbReference type="RefSeq" id="WP_228417027.1">
    <property type="nucleotide sequence ID" value="NZ_CP081135.1"/>
</dbReference>
<sequence length="54" mass="6634">MFIELNCYDNHPDDPNGDWDYDSCPDINEYYERDGNLDKYDTDYDEWEGNQRQM</sequence>
<dbReference type="AlphaFoldDB" id="A0AAX2ZIN9"/>
<dbReference type="KEGG" id="tem:JW646_06930"/>
<organism evidence="1 2">
    <name type="scientific">Terrisporobacter hibernicus</name>
    <dbReference type="NCBI Taxonomy" id="2813371"/>
    <lineage>
        <taxon>Bacteria</taxon>
        <taxon>Bacillati</taxon>
        <taxon>Bacillota</taxon>
        <taxon>Clostridia</taxon>
        <taxon>Peptostreptococcales</taxon>
        <taxon>Peptostreptococcaceae</taxon>
        <taxon>Terrisporobacter</taxon>
    </lineage>
</organism>
<accession>A0AAX2ZIN9</accession>
<evidence type="ECO:0000313" key="1">
    <source>
        <dbReference type="EMBL" id="UEL49173.1"/>
    </source>
</evidence>
<dbReference type="EMBL" id="CP081135">
    <property type="protein sequence ID" value="UEL49173.1"/>
    <property type="molecule type" value="Genomic_DNA"/>
</dbReference>
<keyword evidence="2" id="KW-1185">Reference proteome</keyword>
<gene>
    <name evidence="1" type="ORF">JW646_06930</name>
</gene>
<dbReference type="Proteomes" id="UP001198983">
    <property type="component" value="Chromosome"/>
</dbReference>